<accession>A0A1E7EP64</accession>
<dbReference type="AlphaFoldDB" id="A0A1E7EP64"/>
<proteinExistence type="predicted"/>
<name>A0A1E7EP64_9STRA</name>
<keyword evidence="3" id="KW-1185">Reference proteome</keyword>
<evidence type="ECO:0000256" key="1">
    <source>
        <dbReference type="SAM" id="MobiDB-lite"/>
    </source>
</evidence>
<evidence type="ECO:0000313" key="2">
    <source>
        <dbReference type="EMBL" id="OEU07665.1"/>
    </source>
</evidence>
<gene>
    <name evidence="2" type="ORF">FRACYDRAFT_250683</name>
</gene>
<dbReference type="EMBL" id="KV784384">
    <property type="protein sequence ID" value="OEU07665.1"/>
    <property type="molecule type" value="Genomic_DNA"/>
</dbReference>
<dbReference type="Proteomes" id="UP000095751">
    <property type="component" value="Unassembled WGS sequence"/>
</dbReference>
<protein>
    <submittedName>
        <fullName evidence="2">Uncharacterized protein</fullName>
    </submittedName>
</protein>
<evidence type="ECO:0000313" key="3">
    <source>
        <dbReference type="Proteomes" id="UP000095751"/>
    </source>
</evidence>
<dbReference type="InParanoid" id="A0A1E7EP64"/>
<dbReference type="KEGG" id="fcy:FRACYDRAFT_250683"/>
<feature type="compositionally biased region" description="Low complexity" evidence="1">
    <location>
        <begin position="153"/>
        <end position="184"/>
    </location>
</feature>
<dbReference type="OrthoDB" id="10606225at2759"/>
<organism evidence="2 3">
    <name type="scientific">Fragilariopsis cylindrus CCMP1102</name>
    <dbReference type="NCBI Taxonomy" id="635003"/>
    <lineage>
        <taxon>Eukaryota</taxon>
        <taxon>Sar</taxon>
        <taxon>Stramenopiles</taxon>
        <taxon>Ochrophyta</taxon>
        <taxon>Bacillariophyta</taxon>
        <taxon>Bacillariophyceae</taxon>
        <taxon>Bacillariophycidae</taxon>
        <taxon>Bacillariales</taxon>
        <taxon>Bacillariaceae</taxon>
        <taxon>Fragilariopsis</taxon>
    </lineage>
</organism>
<reference evidence="2 3" key="1">
    <citation type="submission" date="2016-09" db="EMBL/GenBank/DDBJ databases">
        <title>Extensive genetic diversity and differential bi-allelic expression allows diatom success in the polar Southern Ocean.</title>
        <authorList>
            <consortium name="DOE Joint Genome Institute"/>
            <person name="Mock T."/>
            <person name="Otillar R.P."/>
            <person name="Strauss J."/>
            <person name="Dupont C."/>
            <person name="Frickenhaus S."/>
            <person name="Maumus F."/>
            <person name="Mcmullan M."/>
            <person name="Sanges R."/>
            <person name="Schmutz J."/>
            <person name="Toseland A."/>
            <person name="Valas R."/>
            <person name="Veluchamy A."/>
            <person name="Ward B.J."/>
            <person name="Allen A."/>
            <person name="Barry K."/>
            <person name="Falciatore A."/>
            <person name="Ferrante M."/>
            <person name="Fortunato A.E."/>
            <person name="Gloeckner G."/>
            <person name="Gruber A."/>
            <person name="Hipkin R."/>
            <person name="Janech M."/>
            <person name="Kroth P."/>
            <person name="Leese F."/>
            <person name="Lindquist E."/>
            <person name="Lyon B.R."/>
            <person name="Martin J."/>
            <person name="Mayer C."/>
            <person name="Parker M."/>
            <person name="Quesneville H."/>
            <person name="Raymond J."/>
            <person name="Uhlig C."/>
            <person name="Valentin K.U."/>
            <person name="Worden A.Z."/>
            <person name="Armbrust E.V."/>
            <person name="Bowler C."/>
            <person name="Green B."/>
            <person name="Moulton V."/>
            <person name="Van Oosterhout C."/>
            <person name="Grigoriev I."/>
        </authorList>
    </citation>
    <scope>NUCLEOTIDE SEQUENCE [LARGE SCALE GENOMIC DNA]</scope>
    <source>
        <strain evidence="2 3">CCMP1102</strain>
    </source>
</reference>
<feature type="region of interest" description="Disordered" evidence="1">
    <location>
        <begin position="133"/>
        <end position="184"/>
    </location>
</feature>
<sequence length="236" mass="26880">MIASGYEFASSLLCYPSIMNDNNDNDSYYYDDDVDEIEQIDFCNPKIVELTLQRDFLLTKLQEFVDSTTPKQAERAIKAMERETTASNNSNDLTNEKRLLKFLVRAGTYVIIRDAVQSKDRFQIIKEETVGTVDSNKEEEEERNDDVGDGDKTTSTTSTTNTTPPTAPPTVITADTNATAPTTTATTTTRSIYYNTGLSPLIATPLLNKLKYYYDEREKRKENNKRRRKSLLISFW</sequence>